<reference evidence="2 3" key="1">
    <citation type="submission" date="2019-08" db="EMBL/GenBank/DDBJ databases">
        <title>Whole genome of Aphis craccivora.</title>
        <authorList>
            <person name="Voronova N.V."/>
            <person name="Shulinski R.S."/>
            <person name="Bandarenka Y.V."/>
            <person name="Zhorov D.G."/>
            <person name="Warner D."/>
        </authorList>
    </citation>
    <scope>NUCLEOTIDE SEQUENCE [LARGE SCALE GENOMIC DNA]</scope>
    <source>
        <strain evidence="2">180601</strain>
        <tissue evidence="2">Whole Body</tissue>
    </source>
</reference>
<dbReference type="EMBL" id="VUJU01002248">
    <property type="protein sequence ID" value="KAF0761987.1"/>
    <property type="molecule type" value="Genomic_DNA"/>
</dbReference>
<organism evidence="2 3">
    <name type="scientific">Aphis craccivora</name>
    <name type="common">Cowpea aphid</name>
    <dbReference type="NCBI Taxonomy" id="307492"/>
    <lineage>
        <taxon>Eukaryota</taxon>
        <taxon>Metazoa</taxon>
        <taxon>Ecdysozoa</taxon>
        <taxon>Arthropoda</taxon>
        <taxon>Hexapoda</taxon>
        <taxon>Insecta</taxon>
        <taxon>Pterygota</taxon>
        <taxon>Neoptera</taxon>
        <taxon>Paraneoptera</taxon>
        <taxon>Hemiptera</taxon>
        <taxon>Sternorrhyncha</taxon>
        <taxon>Aphidomorpha</taxon>
        <taxon>Aphidoidea</taxon>
        <taxon>Aphididae</taxon>
        <taxon>Aphidini</taxon>
        <taxon>Aphis</taxon>
        <taxon>Aphis</taxon>
    </lineage>
</organism>
<evidence type="ECO:0000313" key="2">
    <source>
        <dbReference type="EMBL" id="KAF0761987.1"/>
    </source>
</evidence>
<keyword evidence="3" id="KW-1185">Reference proteome</keyword>
<dbReference type="Proteomes" id="UP000478052">
    <property type="component" value="Unassembled WGS sequence"/>
</dbReference>
<dbReference type="AlphaFoldDB" id="A0A6G0YW10"/>
<evidence type="ECO:0000256" key="1">
    <source>
        <dbReference type="SAM" id="MobiDB-lite"/>
    </source>
</evidence>
<gene>
    <name evidence="2" type="ORF">FWK35_00008600</name>
</gene>
<comment type="caution">
    <text evidence="2">The sequence shown here is derived from an EMBL/GenBank/DDBJ whole genome shotgun (WGS) entry which is preliminary data.</text>
</comment>
<accession>A0A6G0YW10</accession>
<protein>
    <submittedName>
        <fullName evidence="2">Uncharacterized protein</fullName>
    </submittedName>
</protein>
<feature type="compositionally biased region" description="Basic residues" evidence="1">
    <location>
        <begin position="15"/>
        <end position="26"/>
    </location>
</feature>
<sequence>MPKRKKANINDKKQCTKKKTGSKRQRKSVFKFDIKKNLKERWEEGNKLLKQSAESDEEMIVNNDLYQENFNDNSNADSTELCTQRFKIMSIEQNESVAKIHYNHLMKASWSPEFDNVHYIWYKWRPDLDTPTSGLTLEVDNDNAIIAVAQDIHLKYNKDDLLNMRVDLFLPLKGHTMKKNKYLFNIQTIQVTFKKDG</sequence>
<evidence type="ECO:0000313" key="3">
    <source>
        <dbReference type="Proteomes" id="UP000478052"/>
    </source>
</evidence>
<feature type="region of interest" description="Disordered" evidence="1">
    <location>
        <begin position="1"/>
        <end position="26"/>
    </location>
</feature>
<name>A0A6G0YW10_APHCR</name>
<proteinExistence type="predicted"/>